<proteinExistence type="predicted"/>
<evidence type="ECO:0000313" key="2">
    <source>
        <dbReference type="Proteomes" id="UP000293995"/>
    </source>
</evidence>
<accession>A0A4P6EDD7</accession>
<organism evidence="1 2">
    <name type="scientific">Microbacterium protaetiae</name>
    <dbReference type="NCBI Taxonomy" id="2509458"/>
    <lineage>
        <taxon>Bacteria</taxon>
        <taxon>Bacillati</taxon>
        <taxon>Actinomycetota</taxon>
        <taxon>Actinomycetes</taxon>
        <taxon>Micrococcales</taxon>
        <taxon>Microbacteriaceae</taxon>
        <taxon>Microbacterium</taxon>
    </lineage>
</organism>
<protein>
    <submittedName>
        <fullName evidence="1">Uncharacterized protein</fullName>
    </submittedName>
</protein>
<dbReference type="RefSeq" id="WP_129389334.1">
    <property type="nucleotide sequence ID" value="NZ_CP035494.1"/>
</dbReference>
<dbReference type="KEGG" id="mprt:ET475_09930"/>
<evidence type="ECO:0000313" key="1">
    <source>
        <dbReference type="EMBL" id="QAY60272.1"/>
    </source>
</evidence>
<dbReference type="EMBL" id="CP035494">
    <property type="protein sequence ID" value="QAY60272.1"/>
    <property type="molecule type" value="Genomic_DNA"/>
</dbReference>
<gene>
    <name evidence="1" type="ORF">ET475_09930</name>
</gene>
<sequence length="72" mass="8454">MTMHPSLGYDIITQELEERARNAERARFVREHPEQIVRLPRKRWISTIARLFHPLRHAVHPQSTTCDSAHAS</sequence>
<dbReference type="OrthoDB" id="9957832at2"/>
<dbReference type="AlphaFoldDB" id="A0A4P6EDD7"/>
<dbReference type="Proteomes" id="UP000293995">
    <property type="component" value="Chromosome"/>
</dbReference>
<name>A0A4P6EDD7_9MICO</name>
<reference evidence="1 2" key="1">
    <citation type="submission" date="2019-01" db="EMBL/GenBank/DDBJ databases">
        <title>Genome sequencing of strain DFW100M-13.</title>
        <authorList>
            <person name="Heo J."/>
            <person name="Kim S.-J."/>
            <person name="Kim J.-S."/>
            <person name="Hong S.-B."/>
            <person name="Kwon S.-W."/>
        </authorList>
    </citation>
    <scope>NUCLEOTIDE SEQUENCE [LARGE SCALE GENOMIC DNA]</scope>
    <source>
        <strain evidence="1 2">DFW100M-13</strain>
    </source>
</reference>
<keyword evidence="2" id="KW-1185">Reference proteome</keyword>